<dbReference type="InterPro" id="IPR014284">
    <property type="entry name" value="RNA_pol_sigma-70_dom"/>
</dbReference>
<evidence type="ECO:0000259" key="5">
    <source>
        <dbReference type="Pfam" id="PF04542"/>
    </source>
</evidence>
<feature type="domain" description="RNA polymerase sigma factor 70 region 4 type 2" evidence="6">
    <location>
        <begin position="127"/>
        <end position="177"/>
    </location>
</feature>
<dbReference type="Gene3D" id="1.10.1740.10">
    <property type="match status" value="1"/>
</dbReference>
<evidence type="ECO:0000256" key="3">
    <source>
        <dbReference type="ARBA" id="ARBA00023082"/>
    </source>
</evidence>
<keyword evidence="3" id="KW-0731">Sigma factor</keyword>
<evidence type="ECO:0000313" key="7">
    <source>
        <dbReference type="EMBL" id="HBJ08220.1"/>
    </source>
</evidence>
<comment type="caution">
    <text evidence="7">The sequence shown here is derived from an EMBL/GenBank/DDBJ whole genome shotgun (WGS) entry which is preliminary data.</text>
</comment>
<dbReference type="NCBIfam" id="TIGR02937">
    <property type="entry name" value="sigma70-ECF"/>
    <property type="match status" value="1"/>
</dbReference>
<evidence type="ECO:0000256" key="1">
    <source>
        <dbReference type="ARBA" id="ARBA00010641"/>
    </source>
</evidence>
<dbReference type="InterPro" id="IPR007627">
    <property type="entry name" value="RNA_pol_sigma70_r2"/>
</dbReference>
<dbReference type="InterPro" id="IPR039425">
    <property type="entry name" value="RNA_pol_sigma-70-like"/>
</dbReference>
<dbReference type="InterPro" id="IPR014327">
    <property type="entry name" value="RNA_pol_sigma70_bacteroid"/>
</dbReference>
<name>A0A354M131_9BACT</name>
<dbReference type="AlphaFoldDB" id="A0A354M131"/>
<keyword evidence="2" id="KW-0805">Transcription regulation</keyword>
<dbReference type="SUPFAM" id="SSF88946">
    <property type="entry name" value="Sigma2 domain of RNA polymerase sigma factors"/>
    <property type="match status" value="1"/>
</dbReference>
<dbReference type="InterPro" id="IPR013324">
    <property type="entry name" value="RNA_pol_sigma_r3/r4-like"/>
</dbReference>
<evidence type="ECO:0000259" key="6">
    <source>
        <dbReference type="Pfam" id="PF08281"/>
    </source>
</evidence>
<dbReference type="PANTHER" id="PTHR43133">
    <property type="entry name" value="RNA POLYMERASE ECF-TYPE SIGMA FACTO"/>
    <property type="match status" value="1"/>
</dbReference>
<dbReference type="Pfam" id="PF08281">
    <property type="entry name" value="Sigma70_r4_2"/>
    <property type="match status" value="1"/>
</dbReference>
<sequence length="199" mass="24044">MKFEEKNILIEKGKIEQEYNLLFKRLYPGLMFYANRFLDEDEAEDVVQDAFVELWEKRNEIDLGDSIHTFMYRSVYFKAINIIRHKNVENNYSQSLIDIYQKKIDYFHPDENDTIRKMESNEINKEIFSVIESLPEKCKEVFKLSYLNDMKNKEIAELLNISLRTVEAHMYKALKFLRANLSHLMPVILWIQVFFMKYK</sequence>
<organism evidence="7 8">
    <name type="scientific">Coprobacter fastidiosus</name>
    <dbReference type="NCBI Taxonomy" id="1099853"/>
    <lineage>
        <taxon>Bacteria</taxon>
        <taxon>Pseudomonadati</taxon>
        <taxon>Bacteroidota</taxon>
        <taxon>Bacteroidia</taxon>
        <taxon>Bacteroidales</taxon>
        <taxon>Barnesiellaceae</taxon>
        <taxon>Coprobacter</taxon>
    </lineage>
</organism>
<dbReference type="GO" id="GO:0006352">
    <property type="term" value="P:DNA-templated transcription initiation"/>
    <property type="evidence" value="ECO:0007669"/>
    <property type="project" value="InterPro"/>
</dbReference>
<dbReference type="PANTHER" id="PTHR43133:SF46">
    <property type="entry name" value="RNA POLYMERASE SIGMA-70 FACTOR ECF SUBFAMILY"/>
    <property type="match status" value="1"/>
</dbReference>
<dbReference type="InterPro" id="IPR013249">
    <property type="entry name" value="RNA_pol_sigma70_r4_t2"/>
</dbReference>
<comment type="similarity">
    <text evidence="1">Belongs to the sigma-70 factor family. ECF subfamily.</text>
</comment>
<keyword evidence="4" id="KW-0804">Transcription</keyword>
<dbReference type="SUPFAM" id="SSF88659">
    <property type="entry name" value="Sigma3 and sigma4 domains of RNA polymerase sigma factors"/>
    <property type="match status" value="1"/>
</dbReference>
<dbReference type="GO" id="GO:0003677">
    <property type="term" value="F:DNA binding"/>
    <property type="evidence" value="ECO:0007669"/>
    <property type="project" value="InterPro"/>
</dbReference>
<gene>
    <name evidence="7" type="ORF">DDY73_04385</name>
</gene>
<reference evidence="7 8" key="1">
    <citation type="journal article" date="2018" name="Nat. Biotechnol.">
        <title>A standardized bacterial taxonomy based on genome phylogeny substantially revises the tree of life.</title>
        <authorList>
            <person name="Parks D.H."/>
            <person name="Chuvochina M."/>
            <person name="Waite D.W."/>
            <person name="Rinke C."/>
            <person name="Skarshewski A."/>
            <person name="Chaumeil P.A."/>
            <person name="Hugenholtz P."/>
        </authorList>
    </citation>
    <scope>NUCLEOTIDE SEQUENCE [LARGE SCALE GENOMIC DNA]</scope>
    <source>
        <strain evidence="7">UBA11482</strain>
    </source>
</reference>
<dbReference type="RefSeq" id="WP_009316648.1">
    <property type="nucleotide sequence ID" value="NZ_AP028032.1"/>
</dbReference>
<dbReference type="CDD" id="cd06171">
    <property type="entry name" value="Sigma70_r4"/>
    <property type="match status" value="1"/>
</dbReference>
<dbReference type="GeneID" id="92928070"/>
<dbReference type="Pfam" id="PF04542">
    <property type="entry name" value="Sigma70_r2"/>
    <property type="match status" value="1"/>
</dbReference>
<feature type="domain" description="RNA polymerase sigma-70 region 2" evidence="5">
    <location>
        <begin position="22"/>
        <end position="86"/>
    </location>
</feature>
<dbReference type="Proteomes" id="UP000262954">
    <property type="component" value="Unassembled WGS sequence"/>
</dbReference>
<evidence type="ECO:0000256" key="4">
    <source>
        <dbReference type="ARBA" id="ARBA00023163"/>
    </source>
</evidence>
<accession>A0A354M131</accession>
<protein>
    <submittedName>
        <fullName evidence="7">RNA polymerase sigma-70 factor</fullName>
    </submittedName>
</protein>
<dbReference type="Gene3D" id="1.10.10.10">
    <property type="entry name" value="Winged helix-like DNA-binding domain superfamily/Winged helix DNA-binding domain"/>
    <property type="match status" value="1"/>
</dbReference>
<dbReference type="InterPro" id="IPR036388">
    <property type="entry name" value="WH-like_DNA-bd_sf"/>
</dbReference>
<dbReference type="GO" id="GO:0016987">
    <property type="term" value="F:sigma factor activity"/>
    <property type="evidence" value="ECO:0007669"/>
    <property type="project" value="UniProtKB-KW"/>
</dbReference>
<evidence type="ECO:0000256" key="2">
    <source>
        <dbReference type="ARBA" id="ARBA00023015"/>
    </source>
</evidence>
<dbReference type="EMBL" id="DNWC01000057">
    <property type="protein sequence ID" value="HBJ08220.1"/>
    <property type="molecule type" value="Genomic_DNA"/>
</dbReference>
<dbReference type="NCBIfam" id="TIGR02985">
    <property type="entry name" value="Sig70_bacteroi1"/>
    <property type="match status" value="1"/>
</dbReference>
<dbReference type="InterPro" id="IPR013325">
    <property type="entry name" value="RNA_pol_sigma_r2"/>
</dbReference>
<evidence type="ECO:0000313" key="8">
    <source>
        <dbReference type="Proteomes" id="UP000262954"/>
    </source>
</evidence>
<proteinExistence type="inferred from homology"/>